<protein>
    <submittedName>
        <fullName evidence="1">Uncharacterized protein</fullName>
    </submittedName>
</protein>
<organism evidence="1 2">
    <name type="scientific">Nepenthes gracilis</name>
    <name type="common">Slender pitcher plant</name>
    <dbReference type="NCBI Taxonomy" id="150966"/>
    <lineage>
        <taxon>Eukaryota</taxon>
        <taxon>Viridiplantae</taxon>
        <taxon>Streptophyta</taxon>
        <taxon>Embryophyta</taxon>
        <taxon>Tracheophyta</taxon>
        <taxon>Spermatophyta</taxon>
        <taxon>Magnoliopsida</taxon>
        <taxon>eudicotyledons</taxon>
        <taxon>Gunneridae</taxon>
        <taxon>Pentapetalae</taxon>
        <taxon>Caryophyllales</taxon>
        <taxon>Nepenthaceae</taxon>
        <taxon>Nepenthes</taxon>
    </lineage>
</organism>
<sequence>MSVACDLGVKRSSDVYDVAALEMEQCHLHCRCIFETRAEKRGFEYGSSEAQELTTAAATENGGKAETHFFKGRATFANDVVEVEELTTLLTENGGNVV</sequence>
<evidence type="ECO:0000313" key="2">
    <source>
        <dbReference type="Proteomes" id="UP001279734"/>
    </source>
</evidence>
<comment type="caution">
    <text evidence="1">The sequence shown here is derived from an EMBL/GenBank/DDBJ whole genome shotgun (WGS) entry which is preliminary data.</text>
</comment>
<keyword evidence="2" id="KW-1185">Reference proteome</keyword>
<evidence type="ECO:0000313" key="1">
    <source>
        <dbReference type="EMBL" id="GMH29322.1"/>
    </source>
</evidence>
<reference evidence="1" key="1">
    <citation type="submission" date="2023-05" db="EMBL/GenBank/DDBJ databases">
        <title>Nepenthes gracilis genome sequencing.</title>
        <authorList>
            <person name="Fukushima K."/>
        </authorList>
    </citation>
    <scope>NUCLEOTIDE SEQUENCE</scope>
    <source>
        <strain evidence="1">SING2019-196</strain>
    </source>
</reference>
<gene>
    <name evidence="1" type="ORF">Nepgr_031165</name>
</gene>
<dbReference type="EMBL" id="BSYO01000036">
    <property type="protein sequence ID" value="GMH29322.1"/>
    <property type="molecule type" value="Genomic_DNA"/>
</dbReference>
<accession>A0AAD3Y4J8</accession>
<name>A0AAD3Y4J8_NEPGR</name>
<dbReference type="AlphaFoldDB" id="A0AAD3Y4J8"/>
<dbReference type="Proteomes" id="UP001279734">
    <property type="component" value="Unassembled WGS sequence"/>
</dbReference>
<proteinExistence type="predicted"/>